<feature type="region of interest" description="Disordered" evidence="2">
    <location>
        <begin position="582"/>
        <end position="619"/>
    </location>
</feature>
<dbReference type="PROSITE" id="PS50878">
    <property type="entry name" value="RT_POL"/>
    <property type="match status" value="1"/>
</dbReference>
<dbReference type="SUPFAM" id="SSF56219">
    <property type="entry name" value="DNase I-like"/>
    <property type="match status" value="1"/>
</dbReference>
<dbReference type="InterPro" id="IPR002156">
    <property type="entry name" value="RNaseH_domain"/>
</dbReference>
<feature type="compositionally biased region" description="Polar residues" evidence="2">
    <location>
        <begin position="30"/>
        <end position="46"/>
    </location>
</feature>
<keyword evidence="1" id="KW-0862">Zinc</keyword>
<dbReference type="GO" id="GO:0004523">
    <property type="term" value="F:RNA-DNA hybrid ribonuclease activity"/>
    <property type="evidence" value="ECO:0007669"/>
    <property type="project" value="InterPro"/>
</dbReference>
<dbReference type="PROSITE" id="PS50158">
    <property type="entry name" value="ZF_CCHC"/>
    <property type="match status" value="1"/>
</dbReference>
<dbReference type="Pfam" id="PF14392">
    <property type="entry name" value="zf-CCHC_4"/>
    <property type="match status" value="1"/>
</dbReference>
<keyword evidence="1" id="KW-0863">Zinc-finger</keyword>
<evidence type="ECO:0000313" key="6">
    <source>
        <dbReference type="Proteomes" id="UP000596661"/>
    </source>
</evidence>
<reference evidence="5" key="1">
    <citation type="submission" date="2018-11" db="EMBL/GenBank/DDBJ databases">
        <authorList>
            <person name="Grassa J C."/>
        </authorList>
    </citation>
    <scope>NUCLEOTIDE SEQUENCE [LARGE SCALE GENOMIC DNA]</scope>
</reference>
<name>A0A803NWR9_CANSA</name>
<feature type="domain" description="Reverse transcriptase" evidence="4">
    <location>
        <begin position="1105"/>
        <end position="1387"/>
    </location>
</feature>
<proteinExistence type="predicted"/>
<feature type="compositionally biased region" description="Basic residues" evidence="2">
    <location>
        <begin position="411"/>
        <end position="426"/>
    </location>
</feature>
<dbReference type="InterPro" id="IPR000477">
    <property type="entry name" value="RT_dom"/>
</dbReference>
<feature type="domain" description="CCHC-type" evidence="3">
    <location>
        <begin position="261"/>
        <end position="274"/>
    </location>
</feature>
<evidence type="ECO:0000259" key="3">
    <source>
        <dbReference type="PROSITE" id="PS50158"/>
    </source>
</evidence>
<dbReference type="Pfam" id="PF00078">
    <property type="entry name" value="RVT_1"/>
    <property type="match status" value="1"/>
</dbReference>
<dbReference type="InterPro" id="IPR044730">
    <property type="entry name" value="RNase_H-like_dom_plant"/>
</dbReference>
<accession>A0A803NWR9</accession>
<feature type="compositionally biased region" description="Basic and acidic residues" evidence="2">
    <location>
        <begin position="332"/>
        <end position="341"/>
    </location>
</feature>
<dbReference type="PANTHER" id="PTHR33116">
    <property type="entry name" value="REVERSE TRANSCRIPTASE ZINC-BINDING DOMAIN-CONTAINING PROTEIN-RELATED-RELATED"/>
    <property type="match status" value="1"/>
</dbReference>
<dbReference type="Gene3D" id="3.30.420.10">
    <property type="entry name" value="Ribonuclease H-like superfamily/Ribonuclease H"/>
    <property type="match status" value="1"/>
</dbReference>
<feature type="compositionally biased region" description="Polar residues" evidence="2">
    <location>
        <begin position="321"/>
        <end position="330"/>
    </location>
</feature>
<keyword evidence="1" id="KW-0479">Metal-binding</keyword>
<dbReference type="InterPro" id="IPR012337">
    <property type="entry name" value="RNaseH-like_sf"/>
</dbReference>
<dbReference type="Gramene" id="evm.model.02.2186">
    <property type="protein sequence ID" value="cds.evm.model.02.2186"/>
    <property type="gene ID" value="evm.TU.02.2186"/>
</dbReference>
<evidence type="ECO:0008006" key="7">
    <source>
        <dbReference type="Google" id="ProtNLM"/>
    </source>
</evidence>
<dbReference type="Pfam" id="PF14111">
    <property type="entry name" value="DUF4283"/>
    <property type="match status" value="1"/>
</dbReference>
<dbReference type="EnsemblPlants" id="evm.model.02.2186">
    <property type="protein sequence ID" value="cds.evm.model.02.2186"/>
    <property type="gene ID" value="evm.TU.02.2186"/>
</dbReference>
<organism evidence="5 6">
    <name type="scientific">Cannabis sativa</name>
    <name type="common">Hemp</name>
    <name type="synonym">Marijuana</name>
    <dbReference type="NCBI Taxonomy" id="3483"/>
    <lineage>
        <taxon>Eukaryota</taxon>
        <taxon>Viridiplantae</taxon>
        <taxon>Streptophyta</taxon>
        <taxon>Embryophyta</taxon>
        <taxon>Tracheophyta</taxon>
        <taxon>Spermatophyta</taxon>
        <taxon>Magnoliopsida</taxon>
        <taxon>eudicotyledons</taxon>
        <taxon>Gunneridae</taxon>
        <taxon>Pentapetalae</taxon>
        <taxon>rosids</taxon>
        <taxon>fabids</taxon>
        <taxon>Rosales</taxon>
        <taxon>Cannabaceae</taxon>
        <taxon>Cannabis</taxon>
    </lineage>
</organism>
<evidence type="ECO:0000259" key="4">
    <source>
        <dbReference type="PROSITE" id="PS50878"/>
    </source>
</evidence>
<dbReference type="CDD" id="cd06222">
    <property type="entry name" value="RNase_H_like"/>
    <property type="match status" value="1"/>
</dbReference>
<dbReference type="SUPFAM" id="SSF53098">
    <property type="entry name" value="Ribonuclease H-like"/>
    <property type="match status" value="1"/>
</dbReference>
<feature type="region of interest" description="Disordered" evidence="2">
    <location>
        <begin position="318"/>
        <end position="349"/>
    </location>
</feature>
<evidence type="ECO:0000256" key="1">
    <source>
        <dbReference type="PROSITE-ProRule" id="PRU00047"/>
    </source>
</evidence>
<dbReference type="EMBL" id="UZAU01000234">
    <property type="status" value="NOT_ANNOTATED_CDS"/>
    <property type="molecule type" value="Genomic_DNA"/>
</dbReference>
<dbReference type="InterPro" id="IPR025836">
    <property type="entry name" value="Zn_knuckle_CX2CX4HX4C"/>
</dbReference>
<sequence>MEELNGERNVMNESMEVNTEEEEVVPNSIPCDTQPFSTAENVSTEGANEGSLPENDGNHDELENLRKDFLESMTMELESDFDLTDDITNTGVLVTFFEGVGVSRNRLKDILTKIWKLKGNWRIKTMSAGLWGIFFDQEEDCVEILDKRPWLINGKLLIIKEWPADGIWSKVNMKKAVFWVQAFGLPTPYLNPINTPTIAAKAGTYMGCDTVDRKVIIRRGFFKIQVELSTEHQLSSGFYLDILRGRKEWIQFRYFKLPKVCYNCGHLGHDKNNCFRPTAYVYPPEGKAVMAFGPWIKAETAVFSCFNTRNQLDYFREESNGQRPSWQQSKVKPVDGRDKGKQPINGKEGQSVLNHKAVIRPTKKVIRINQNTPGAVLGKNLKVVQQVHAETALTREGRTKQVEAGSELPNRGRRARSASPRLRNKHPQGNSAVISEDDIIKKFSSRPVPTQDDARVITTIMANIGPHYSQMIEGPHHKLCKSRQPHNHPEVTHFPWPPYAKETGLAEELMGPIQVDKFEPNPTLFHDPLDVTEQVHPCPQARKRKASLNLVPYVPRTNENTREFIQEIPHLLPVDTNRGEVSFKVGSGATSSSTKKDKRRRKGPATRSSTELSYGRGGGPYQAPSLPMKLLSWNCWGLSREPAVQALMAWERKYRPDCIFLMETKVNKDKMGGVAKKLGYSGFASHSSSGLSGGLCMMWKSDVKLQIMSVERNIIEVSIWDVKKDVTWNLFGVYGTPYENEKDIFWRNLEDRVLNCISPWMIIGDLNVIGGVEEKKGGSKANWNDFRWLSDFLFRTGSIDIGYKGGKFTWQNKRFNGGLIRERLDRAVSSLDWIGIFPKACVTNLPITCSDHAPIILDSEQESFKGFRPFRFYEAWCRESSCRDTILRAWRISDLGGVSNYLHNIANTRRELQRWKKEVFGNCDKNIQRIEARIGWIQQQDFSQHLIFEEERLHMMLQEEYRRQESMWRQKSREVWLKLGDRNSKFFHSSTMIRRRRNYIWALQDSHGTYWEDKSRISGIINDYFKNLFTSDLPEIPESLDGLFEESINLETNLQFSFIPSMEEVRRTVFMLHHLKSPGPDGYSGCFFRQYWDVVGDSVYSAIKEFFCSGELNHNLNYTYICLIPKIDNPVKVEQFRPISLCNFIYKIIAKILANRLSPLMENLITPLQSGFIPGRWIVESSILTQELVHKIRKKKGKGGLMAIKLDMHKAYDRMEWSFLHRVLRANDFNEKSCKLLMSCVSTMSYSVLINGSPSKKFTLQRGLRQGDPLSPFLFLLCQEVMSRLILKAEQRGEIHGIQIARSAPSISHLMFADDTILFMRANEREAMNIMKILSLLVKARVRNYILATLLCSKDGKKEVYDYLREKMKQRLEGWKMKLLSFAGRTTLIKSMVASMPIYAMSTNRIPLATCRSMDALARKFWWIGNVEKDRFMALKSWDSICQPKRSGGLGFRRFEDMNRALMAKLAWSVANKDEKPWVECFLKKYCKNQNFWVVQEKNFDSFTWKGILDCRDLIVKGSCSLIANGQSIDVWNQPWIPWLKGGEFKSVMETFRSDNNAISLVSDLLVGSEWNEDLVIRIFGENFGRKVLKITRLPSTSDDSIIWRNNNKGEFSDCPMARALWFANPFSFKVEEFPGNDMMSFLENLIGSLPVKLKIQTLISAACIFSEIWYARNQLRVAGKMVAVQCLLMKIQKMIQEHLSWQDTGSNQRDSTVGNGVPASSLEFSGDIFFLTDASWENNTAGLAVVLVDRGRETWEVRLSKKEADSSMEAETQAIFNALTWAKEIGLDNVTIFSDAQVVVNAFNILSCPPDWRFKSLSLQVLDLVKSFVSCKFVFISRTFNVFADCLAKSARSSSQNAKFFQGEGSPHVGPFFSFC</sequence>
<dbReference type="Pfam" id="PF03372">
    <property type="entry name" value="Exo_endo_phos"/>
    <property type="match status" value="1"/>
</dbReference>
<dbReference type="CDD" id="cd01650">
    <property type="entry name" value="RT_nLTR_like"/>
    <property type="match status" value="1"/>
</dbReference>
<dbReference type="GO" id="GO:0003676">
    <property type="term" value="F:nucleic acid binding"/>
    <property type="evidence" value="ECO:0007669"/>
    <property type="project" value="InterPro"/>
</dbReference>
<evidence type="ECO:0000256" key="2">
    <source>
        <dbReference type="SAM" id="MobiDB-lite"/>
    </source>
</evidence>
<dbReference type="InterPro" id="IPR036397">
    <property type="entry name" value="RNaseH_sf"/>
</dbReference>
<dbReference type="Proteomes" id="UP000596661">
    <property type="component" value="Chromosome 2"/>
</dbReference>
<feature type="region of interest" description="Disordered" evidence="2">
    <location>
        <begin position="1"/>
        <end position="60"/>
    </location>
</feature>
<dbReference type="SUPFAM" id="SSF56672">
    <property type="entry name" value="DNA/RNA polymerases"/>
    <property type="match status" value="1"/>
</dbReference>
<keyword evidence="6" id="KW-1185">Reference proteome</keyword>
<reference evidence="5" key="2">
    <citation type="submission" date="2021-03" db="UniProtKB">
        <authorList>
            <consortium name="EnsemblPlants"/>
        </authorList>
    </citation>
    <scope>IDENTIFICATION</scope>
</reference>
<evidence type="ECO:0000313" key="5">
    <source>
        <dbReference type="EnsemblPlants" id="cds.evm.model.02.2186"/>
    </source>
</evidence>
<dbReference type="Pfam" id="PF13456">
    <property type="entry name" value="RVT_3"/>
    <property type="match status" value="1"/>
</dbReference>
<dbReference type="InterPro" id="IPR001878">
    <property type="entry name" value="Znf_CCHC"/>
</dbReference>
<dbReference type="PANTHER" id="PTHR33116:SF86">
    <property type="entry name" value="REVERSE TRANSCRIPTASE DOMAIN-CONTAINING PROTEIN"/>
    <property type="match status" value="1"/>
</dbReference>
<dbReference type="Gene3D" id="3.60.10.10">
    <property type="entry name" value="Endonuclease/exonuclease/phosphatase"/>
    <property type="match status" value="1"/>
</dbReference>
<dbReference type="InterPro" id="IPR036691">
    <property type="entry name" value="Endo/exonu/phosph_ase_sf"/>
</dbReference>
<dbReference type="InterPro" id="IPR005135">
    <property type="entry name" value="Endo/exonuclease/phosphatase"/>
</dbReference>
<feature type="region of interest" description="Disordered" evidence="2">
    <location>
        <begin position="392"/>
        <end position="435"/>
    </location>
</feature>
<dbReference type="GO" id="GO:0008270">
    <property type="term" value="F:zinc ion binding"/>
    <property type="evidence" value="ECO:0007669"/>
    <property type="project" value="UniProtKB-KW"/>
</dbReference>
<dbReference type="InterPro" id="IPR025558">
    <property type="entry name" value="DUF4283"/>
</dbReference>
<dbReference type="InterPro" id="IPR043502">
    <property type="entry name" value="DNA/RNA_pol_sf"/>
</dbReference>
<protein>
    <recommendedName>
        <fullName evidence="7">Reverse transcriptase</fullName>
    </recommendedName>
</protein>